<gene>
    <name evidence="1" type="ORF">BN971_03928</name>
</gene>
<reference evidence="1 2" key="1">
    <citation type="submission" date="2015-03" db="EMBL/GenBank/DDBJ databases">
        <authorList>
            <person name="Murphy D."/>
        </authorList>
    </citation>
    <scope>NUCLEOTIDE SEQUENCE [LARGE SCALE GENOMIC DNA]</scope>
    <source>
        <strain evidence="1 2">DSM 44277</strain>
    </source>
</reference>
<evidence type="ECO:0000313" key="2">
    <source>
        <dbReference type="Proteomes" id="UP000198875"/>
    </source>
</evidence>
<proteinExistence type="predicted"/>
<accession>A0A0U0WEL8</accession>
<evidence type="ECO:0000313" key="1">
    <source>
        <dbReference type="EMBL" id="CPR12629.1"/>
    </source>
</evidence>
<sequence>MSYDLTVYAAGGLQVERLREVVESLPGLSVGDSGAGGMTVVHCKRERHAFTVFGPRAIDAAHVPDVVSRLPEPATRWHVTVEGGDHEVRPARRFAKALALAADGVVVDEQTDDVIGPAKIRKAPHRRAEPVRVLDLRWYSSASAPDAPSSWIQTAKSFLPEALPRRFGNAYPLPYRLDRDGEERFISTYCDVAWFDGAYPCLDGGLYPNEWDGIVVDRLKMLAGPLDEAGWRDRVRRFFVEYARARGSVLATGEVLRNHPLGGAACHGRDLSGSLRGADGILGLPAQPVWWTWVGEDYLPLVVSFLPAAHTTFYDEGALYAPAEDPADRGQLASLPDPFPKWLRAVAVPSECGPRNAPAAIRPIIGLA</sequence>
<protein>
    <submittedName>
        <fullName evidence="1">Uncharacterized protein</fullName>
    </submittedName>
</protein>
<dbReference type="EMBL" id="CSTD01000004">
    <property type="protein sequence ID" value="CPR12629.1"/>
    <property type="molecule type" value="Genomic_DNA"/>
</dbReference>
<name>A0A0U0WEL8_MYCBE</name>
<organism evidence="1 2">
    <name type="scientific">Mycobacterium bohemicum DSM 44277</name>
    <dbReference type="NCBI Taxonomy" id="1236609"/>
    <lineage>
        <taxon>Bacteria</taxon>
        <taxon>Bacillati</taxon>
        <taxon>Actinomycetota</taxon>
        <taxon>Actinomycetes</taxon>
        <taxon>Mycobacteriales</taxon>
        <taxon>Mycobacteriaceae</taxon>
        <taxon>Mycobacterium</taxon>
    </lineage>
</organism>
<dbReference type="RefSeq" id="WP_085180745.1">
    <property type="nucleotide sequence ID" value="NZ_CSTD01000004.1"/>
</dbReference>
<dbReference type="Proteomes" id="UP000198875">
    <property type="component" value="Unassembled WGS sequence"/>
</dbReference>
<dbReference type="AlphaFoldDB" id="A0A0U0WEL8"/>
<dbReference type="OrthoDB" id="3249195at2"/>